<keyword evidence="1" id="KW-0472">Membrane</keyword>
<dbReference type="Proteomes" id="UP000825381">
    <property type="component" value="Chromosome"/>
</dbReference>
<keyword evidence="1" id="KW-0812">Transmembrane</keyword>
<protein>
    <submittedName>
        <fullName evidence="2">Uncharacterized protein</fullName>
    </submittedName>
</protein>
<proteinExistence type="predicted"/>
<evidence type="ECO:0000313" key="3">
    <source>
        <dbReference type="Proteomes" id="UP000825381"/>
    </source>
</evidence>
<feature type="transmembrane region" description="Helical" evidence="1">
    <location>
        <begin position="112"/>
        <end position="130"/>
    </location>
</feature>
<gene>
    <name evidence="2" type="ORF">K1I41_04735</name>
</gene>
<dbReference type="RefSeq" id="WP_220641537.1">
    <property type="nucleotide sequence ID" value="NZ_CP080429.1"/>
</dbReference>
<name>A0ABX8V8P5_9FLAO</name>
<keyword evidence="3" id="KW-1185">Reference proteome</keyword>
<evidence type="ECO:0000256" key="1">
    <source>
        <dbReference type="SAM" id="Phobius"/>
    </source>
</evidence>
<organism evidence="2 3">
    <name type="scientific">Flavobacterium litorale</name>
    <dbReference type="NCBI Taxonomy" id="2856519"/>
    <lineage>
        <taxon>Bacteria</taxon>
        <taxon>Pseudomonadati</taxon>
        <taxon>Bacteroidota</taxon>
        <taxon>Flavobacteriia</taxon>
        <taxon>Flavobacteriales</taxon>
        <taxon>Flavobacteriaceae</taxon>
        <taxon>Flavobacterium</taxon>
    </lineage>
</organism>
<evidence type="ECO:0000313" key="2">
    <source>
        <dbReference type="EMBL" id="QYJ69202.1"/>
    </source>
</evidence>
<feature type="transmembrane region" description="Helical" evidence="1">
    <location>
        <begin position="137"/>
        <end position="155"/>
    </location>
</feature>
<dbReference type="EMBL" id="CP080429">
    <property type="protein sequence ID" value="QYJ69202.1"/>
    <property type="molecule type" value="Genomic_DNA"/>
</dbReference>
<sequence>MATTVKLKRIIILLFGLLALVIISDFCIPSKTYEEEVIAVSRNKERYYNAAQNAHYSYTVQTPTYSFSASEDFAIQFNEHPKVKTTISLLFDEVNTAEIVATGETEVYSLRLLSGLVFPLFALIILGLGYKQPNKRTILLFVTQALLLANLVFLLV</sequence>
<reference evidence="2 3" key="1">
    <citation type="submission" date="2021-07" db="EMBL/GenBank/DDBJ databases">
        <title>Flavobacterium WSW3-B6 sp.nov, isolated from seaweed.</title>
        <authorList>
            <person name="Muhammad N."/>
            <person name="Ho H."/>
            <person name="Lee Y.-J."/>
            <person name="Nguyen T."/>
            <person name="Ho J."/>
            <person name="Kim S.-G."/>
        </authorList>
    </citation>
    <scope>NUCLEOTIDE SEQUENCE [LARGE SCALE GENOMIC DNA]</scope>
    <source>
        <strain evidence="2 3">WSW3-B6</strain>
    </source>
</reference>
<accession>A0ABX8V8P5</accession>
<keyword evidence="1" id="KW-1133">Transmembrane helix</keyword>